<protein>
    <submittedName>
        <fullName evidence="2">FliM/FliN family flagellar motor switch protein</fullName>
    </submittedName>
</protein>
<dbReference type="AlphaFoldDB" id="A0AA50DGY2"/>
<dbReference type="PANTHER" id="PTHR30034">
    <property type="entry name" value="FLAGELLAR MOTOR SWITCH PROTEIN FLIM"/>
    <property type="match status" value="1"/>
</dbReference>
<gene>
    <name evidence="2" type="ORF">Q3V30_15480</name>
</gene>
<dbReference type="Proteomes" id="UP001228139">
    <property type="component" value="Chromosome"/>
</dbReference>
<proteinExistence type="predicted"/>
<dbReference type="EMBL" id="CP132353">
    <property type="protein sequence ID" value="WLS77859.1"/>
    <property type="molecule type" value="Genomic_DNA"/>
</dbReference>
<dbReference type="InterPro" id="IPR036429">
    <property type="entry name" value="SpoA-like_sf"/>
</dbReference>
<dbReference type="RefSeq" id="WP_306207146.1">
    <property type="nucleotide sequence ID" value="NZ_CP132353.1"/>
</dbReference>
<keyword evidence="3" id="KW-1185">Reference proteome</keyword>
<accession>A0AA50DGY2</accession>
<dbReference type="Pfam" id="PF01052">
    <property type="entry name" value="FliMN_C"/>
    <property type="match status" value="1"/>
</dbReference>
<dbReference type="KEGG" id="epi:Q3V30_15480"/>
<dbReference type="PANTHER" id="PTHR30034:SF6">
    <property type="entry name" value="YOP PROTEINS TRANSLOCATION PROTEIN Q"/>
    <property type="match status" value="1"/>
</dbReference>
<reference evidence="2 3" key="1">
    <citation type="submission" date="2023-07" db="EMBL/GenBank/DDBJ databases">
        <title>Pathogenic bacteria of pear tree diseases.</title>
        <authorList>
            <person name="Zhang Z."/>
            <person name="He L."/>
            <person name="Huang R."/>
        </authorList>
    </citation>
    <scope>NUCLEOTIDE SEQUENCE [LARGE SCALE GENOMIC DNA]</scope>
    <source>
        <strain evidence="2 3">DE2</strain>
    </source>
</reference>
<dbReference type="Gene3D" id="2.30.330.10">
    <property type="entry name" value="SpoA-like"/>
    <property type="match status" value="1"/>
</dbReference>
<evidence type="ECO:0000313" key="2">
    <source>
        <dbReference type="EMBL" id="WLS77859.1"/>
    </source>
</evidence>
<dbReference type="GO" id="GO:0050918">
    <property type="term" value="P:positive chemotaxis"/>
    <property type="evidence" value="ECO:0007669"/>
    <property type="project" value="TreeGrafter"/>
</dbReference>
<dbReference type="InterPro" id="IPR001543">
    <property type="entry name" value="FliN-like_C"/>
</dbReference>
<keyword evidence="2" id="KW-0969">Cilium</keyword>
<name>A0AA50DGY2_9GAMM</name>
<organism evidence="2 3">
    <name type="scientific">Erwinia pyri</name>
    <dbReference type="NCBI Taxonomy" id="3062598"/>
    <lineage>
        <taxon>Bacteria</taxon>
        <taxon>Pseudomonadati</taxon>
        <taxon>Pseudomonadota</taxon>
        <taxon>Gammaproteobacteria</taxon>
        <taxon>Enterobacterales</taxon>
        <taxon>Erwiniaceae</taxon>
        <taxon>Erwinia</taxon>
    </lineage>
</organism>
<keyword evidence="2" id="KW-0282">Flagellum</keyword>
<dbReference type="GO" id="GO:0071978">
    <property type="term" value="P:bacterial-type flagellum-dependent swarming motility"/>
    <property type="evidence" value="ECO:0007669"/>
    <property type="project" value="TreeGrafter"/>
</dbReference>
<keyword evidence="2" id="KW-0966">Cell projection</keyword>
<sequence>MKATPLRSLSSEEASLRQRIGAGCFYPFELAGEQGVLSLALADGRQPGEMSHWQSEVGMLHFSDAQSVLSLMSHCPTFTAPADLPEQAWYWSRWHQQLSAELLALFGHLANKRDQTEAGDLLLTLSVEWGSQRGRSLLALSATSLSALLAKSGWQRTLCPLPESLTLTLPLAVGDIVLSSDALLALREGDVLLPPEPCFTPDGRGVIRCASHLLYGEIQLQPGQMAHYILTKMERLNVTLTPEEFEHAPVSPPESNWDAEPLAAETDFAPLPLSLSVRCGQLKLTLGELQQLGPGSMVMISNVTPGEAMLCHGDYPLAKGELVDVEGRLGLQITHMLPGSHNPLAR</sequence>
<evidence type="ECO:0000313" key="3">
    <source>
        <dbReference type="Proteomes" id="UP001228139"/>
    </source>
</evidence>
<evidence type="ECO:0000259" key="1">
    <source>
        <dbReference type="Pfam" id="PF01052"/>
    </source>
</evidence>
<dbReference type="SUPFAM" id="SSF101801">
    <property type="entry name" value="Surface presentation of antigens (SPOA)"/>
    <property type="match status" value="1"/>
</dbReference>
<feature type="domain" description="Flagellar motor switch protein FliN-like C-terminal" evidence="1">
    <location>
        <begin position="271"/>
        <end position="337"/>
    </location>
</feature>